<proteinExistence type="predicted"/>
<dbReference type="EMBL" id="BGZK01000069">
    <property type="protein sequence ID" value="GBP15122.1"/>
    <property type="molecule type" value="Genomic_DNA"/>
</dbReference>
<accession>A0A4C1TKU1</accession>
<dbReference type="Proteomes" id="UP000299102">
    <property type="component" value="Unassembled WGS sequence"/>
</dbReference>
<evidence type="ECO:0000313" key="3">
    <source>
        <dbReference type="Proteomes" id="UP000299102"/>
    </source>
</evidence>
<evidence type="ECO:0000256" key="1">
    <source>
        <dbReference type="SAM" id="MobiDB-lite"/>
    </source>
</evidence>
<dbReference type="OrthoDB" id="6250593at2759"/>
<gene>
    <name evidence="2" type="ORF">EVAR_11424_1</name>
</gene>
<feature type="region of interest" description="Disordered" evidence="1">
    <location>
        <begin position="79"/>
        <end position="100"/>
    </location>
</feature>
<name>A0A4C1TKU1_EUMVA</name>
<comment type="caution">
    <text evidence="2">The sequence shown here is derived from an EMBL/GenBank/DDBJ whole genome shotgun (WGS) entry which is preliminary data.</text>
</comment>
<keyword evidence="3" id="KW-1185">Reference proteome</keyword>
<dbReference type="AlphaFoldDB" id="A0A4C1TKU1"/>
<evidence type="ECO:0000313" key="2">
    <source>
        <dbReference type="EMBL" id="GBP15122.1"/>
    </source>
</evidence>
<organism evidence="2 3">
    <name type="scientific">Eumeta variegata</name>
    <name type="common">Bagworm moth</name>
    <name type="synonym">Eumeta japonica</name>
    <dbReference type="NCBI Taxonomy" id="151549"/>
    <lineage>
        <taxon>Eukaryota</taxon>
        <taxon>Metazoa</taxon>
        <taxon>Ecdysozoa</taxon>
        <taxon>Arthropoda</taxon>
        <taxon>Hexapoda</taxon>
        <taxon>Insecta</taxon>
        <taxon>Pterygota</taxon>
        <taxon>Neoptera</taxon>
        <taxon>Endopterygota</taxon>
        <taxon>Lepidoptera</taxon>
        <taxon>Glossata</taxon>
        <taxon>Ditrysia</taxon>
        <taxon>Tineoidea</taxon>
        <taxon>Psychidae</taxon>
        <taxon>Oiketicinae</taxon>
        <taxon>Eumeta</taxon>
    </lineage>
</organism>
<sequence length="211" mass="24019">MEQLEDELVPMVAVPDDLTVQLNEDEVRDLAEELNSVNAKVNSTDSVTRTPTSDKQPDKCVLVGSNVCRERCLQTVAGRRADGARRSRRPPPAGSRAAPALPHAAYLPPYRYFPLFFFHFGMLSQKSDLMTMEREQRLRMRRQSSLPEYSKANKTRQRFEQAYFNDWSGDGYSKSPSVFDTTLTQSRRSLLNNIMAYIRSPTVRPSPSLNI</sequence>
<protein>
    <submittedName>
        <fullName evidence="2">Uncharacterized protein</fullName>
    </submittedName>
</protein>
<reference evidence="2 3" key="1">
    <citation type="journal article" date="2019" name="Commun. Biol.">
        <title>The bagworm genome reveals a unique fibroin gene that provides high tensile strength.</title>
        <authorList>
            <person name="Kono N."/>
            <person name="Nakamura H."/>
            <person name="Ohtoshi R."/>
            <person name="Tomita M."/>
            <person name="Numata K."/>
            <person name="Arakawa K."/>
        </authorList>
    </citation>
    <scope>NUCLEOTIDE SEQUENCE [LARGE SCALE GENOMIC DNA]</scope>
</reference>